<dbReference type="EMBL" id="CABDUW010000166">
    <property type="protein sequence ID" value="VTJ61208.1"/>
    <property type="molecule type" value="Genomic_DNA"/>
</dbReference>
<evidence type="ECO:0000313" key="2">
    <source>
        <dbReference type="EMBL" id="VTJ61208.1"/>
    </source>
</evidence>
<sequence length="119" mass="12475">MAGHLRWLAKTTTSSRLSEGSLKLPRRSSGCRVVDLRVHNRCAPTGRLGGVQGSTGREGPAAGRADWTSALPLPELPVVHVAARKAPPRRCRGGTCACSCSSCSSRTPDTFKPPRGGGI</sequence>
<organism evidence="2 3">
    <name type="scientific">Marmota monax</name>
    <name type="common">Woodchuck</name>
    <dbReference type="NCBI Taxonomy" id="9995"/>
    <lineage>
        <taxon>Eukaryota</taxon>
        <taxon>Metazoa</taxon>
        <taxon>Chordata</taxon>
        <taxon>Craniata</taxon>
        <taxon>Vertebrata</taxon>
        <taxon>Euteleostomi</taxon>
        <taxon>Mammalia</taxon>
        <taxon>Eutheria</taxon>
        <taxon>Euarchontoglires</taxon>
        <taxon>Glires</taxon>
        <taxon>Rodentia</taxon>
        <taxon>Sciuromorpha</taxon>
        <taxon>Sciuridae</taxon>
        <taxon>Xerinae</taxon>
        <taxon>Marmotini</taxon>
        <taxon>Marmota</taxon>
    </lineage>
</organism>
<dbReference type="AlphaFoldDB" id="A0A5E4AUY2"/>
<protein>
    <submittedName>
        <fullName evidence="2">Uncharacterized protein</fullName>
    </submittedName>
</protein>
<reference evidence="2" key="1">
    <citation type="submission" date="2019-04" db="EMBL/GenBank/DDBJ databases">
        <authorList>
            <person name="Alioto T."/>
            <person name="Alioto T."/>
        </authorList>
    </citation>
    <scope>NUCLEOTIDE SEQUENCE [LARGE SCALE GENOMIC DNA]</scope>
</reference>
<name>A0A5E4AUY2_MARMO</name>
<comment type="caution">
    <text evidence="2">The sequence shown here is derived from an EMBL/GenBank/DDBJ whole genome shotgun (WGS) entry which is preliminary data.</text>
</comment>
<proteinExistence type="predicted"/>
<feature type="region of interest" description="Disordered" evidence="1">
    <location>
        <begin position="45"/>
        <end position="65"/>
    </location>
</feature>
<gene>
    <name evidence="2" type="ORF">MONAX_5E027867</name>
</gene>
<accession>A0A5E4AUY2</accession>
<dbReference type="Proteomes" id="UP000335636">
    <property type="component" value="Unassembled WGS sequence"/>
</dbReference>
<evidence type="ECO:0000313" key="3">
    <source>
        <dbReference type="Proteomes" id="UP000335636"/>
    </source>
</evidence>
<evidence type="ECO:0000256" key="1">
    <source>
        <dbReference type="SAM" id="MobiDB-lite"/>
    </source>
</evidence>
<keyword evidence="3" id="KW-1185">Reference proteome</keyword>